<keyword evidence="1 2" id="KW-0238">DNA-binding</keyword>
<protein>
    <submittedName>
        <fullName evidence="5">Single-strand DNA-binding protein</fullName>
    </submittedName>
    <submittedName>
        <fullName evidence="4">Single-stranded DNA-binding protein</fullName>
    </submittedName>
</protein>
<organism evidence="5 6">
    <name type="scientific">Williamsia marianensis</name>
    <dbReference type="NCBI Taxonomy" id="85044"/>
    <lineage>
        <taxon>Bacteria</taxon>
        <taxon>Bacillati</taxon>
        <taxon>Actinomycetota</taxon>
        <taxon>Actinomycetes</taxon>
        <taxon>Mycobacteriales</taxon>
        <taxon>Nocardiaceae</taxon>
        <taxon>Williamsia</taxon>
    </lineage>
</organism>
<dbReference type="InterPro" id="IPR000424">
    <property type="entry name" value="Primosome_PriB/ssb"/>
</dbReference>
<dbReference type="RefSeq" id="WP_062798492.1">
    <property type="nucleotide sequence ID" value="NZ_CBCRXS010000002.1"/>
</dbReference>
<dbReference type="EMBL" id="JAWLUM010000003">
    <property type="protein sequence ID" value="MDV7135385.1"/>
    <property type="molecule type" value="Genomic_DNA"/>
</dbReference>
<gene>
    <name evidence="5" type="ORF">DFJ75_2748</name>
    <name evidence="4" type="ORF">R4198_16920</name>
</gene>
<evidence type="ECO:0000256" key="3">
    <source>
        <dbReference type="SAM" id="MobiDB-lite"/>
    </source>
</evidence>
<evidence type="ECO:0000256" key="1">
    <source>
        <dbReference type="ARBA" id="ARBA00023125"/>
    </source>
</evidence>
<dbReference type="AlphaFoldDB" id="A0A315SAT3"/>
<dbReference type="Pfam" id="PF00436">
    <property type="entry name" value="SSB"/>
    <property type="match status" value="1"/>
</dbReference>
<dbReference type="Proteomes" id="UP000274762">
    <property type="component" value="Unassembled WGS sequence"/>
</dbReference>
<sequence length="147" mass="15921">MYETYTTVIGTAITNPRRRQTAAGEDVLSFRMVCNPRRVDKRSGEWVDGPALYLTVSCWRRLIDGVAPVVAKGRPIIAHGQLKTNEYVSENGERRSDLEMTATAVGLDLTRCRVAYEGSSRVTRSTDAPQTGVTAPTTGDSGEAAAA</sequence>
<dbReference type="Proteomes" id="UP001185792">
    <property type="component" value="Unassembled WGS sequence"/>
</dbReference>
<evidence type="ECO:0000313" key="6">
    <source>
        <dbReference type="Proteomes" id="UP000274762"/>
    </source>
</evidence>
<dbReference type="SUPFAM" id="SSF50249">
    <property type="entry name" value="Nucleic acid-binding proteins"/>
    <property type="match status" value="1"/>
</dbReference>
<evidence type="ECO:0000313" key="4">
    <source>
        <dbReference type="EMBL" id="MDV7135385.1"/>
    </source>
</evidence>
<reference evidence="5 6" key="1">
    <citation type="submission" date="2018-10" db="EMBL/GenBank/DDBJ databases">
        <title>Sequencing the genomes of 1000 actinobacteria strains.</title>
        <authorList>
            <person name="Klenk H.-P."/>
        </authorList>
    </citation>
    <scope>NUCLEOTIDE SEQUENCE [LARGE SCALE GENOMIC DNA]</scope>
    <source>
        <strain evidence="5 6">DSM 44343</strain>
    </source>
</reference>
<accession>A0A315SAT3</accession>
<dbReference type="GO" id="GO:0003697">
    <property type="term" value="F:single-stranded DNA binding"/>
    <property type="evidence" value="ECO:0007669"/>
    <property type="project" value="InterPro"/>
</dbReference>
<name>A0A315SAT3_WILMA</name>
<comment type="caution">
    <text evidence="5">The sequence shown here is derived from an EMBL/GenBank/DDBJ whole genome shotgun (WGS) entry which is preliminary data.</text>
</comment>
<dbReference type="PROSITE" id="PS50935">
    <property type="entry name" value="SSB"/>
    <property type="match status" value="1"/>
</dbReference>
<feature type="region of interest" description="Disordered" evidence="3">
    <location>
        <begin position="120"/>
        <end position="147"/>
    </location>
</feature>
<dbReference type="EMBL" id="RBKV01000001">
    <property type="protein sequence ID" value="RKR95919.1"/>
    <property type="molecule type" value="Genomic_DNA"/>
</dbReference>
<feature type="compositionally biased region" description="Polar residues" evidence="3">
    <location>
        <begin position="120"/>
        <end position="140"/>
    </location>
</feature>
<keyword evidence="7" id="KW-1185">Reference proteome</keyword>
<evidence type="ECO:0000313" key="5">
    <source>
        <dbReference type="EMBL" id="RKR95919.1"/>
    </source>
</evidence>
<accession>A0A495K600</accession>
<evidence type="ECO:0000313" key="7">
    <source>
        <dbReference type="Proteomes" id="UP001185792"/>
    </source>
</evidence>
<dbReference type="CDD" id="cd04496">
    <property type="entry name" value="SSB_OBF"/>
    <property type="match status" value="1"/>
</dbReference>
<dbReference type="InterPro" id="IPR012340">
    <property type="entry name" value="NA-bd_OB-fold"/>
</dbReference>
<reference evidence="4 7" key="2">
    <citation type="submission" date="2023-10" db="EMBL/GenBank/DDBJ databases">
        <title>Development of a sustainable strategy for remediation of hydrocarbon-contaminated territories based on the waste exchange concept.</title>
        <authorList>
            <person name="Krivoruchko A."/>
        </authorList>
    </citation>
    <scope>NUCLEOTIDE SEQUENCE [LARGE SCALE GENOMIC DNA]</scope>
    <source>
        <strain evidence="4 7">IEGM 1236</strain>
    </source>
</reference>
<evidence type="ECO:0000256" key="2">
    <source>
        <dbReference type="PROSITE-ProRule" id="PRU00252"/>
    </source>
</evidence>
<proteinExistence type="predicted"/>
<dbReference type="Gene3D" id="2.40.50.140">
    <property type="entry name" value="Nucleic acid-binding proteins"/>
    <property type="match status" value="1"/>
</dbReference>